<feature type="domain" description="Glycosyltransferase family 18 catalytic" evidence="2">
    <location>
        <begin position="363"/>
        <end position="458"/>
    </location>
</feature>
<evidence type="ECO:0000313" key="4">
    <source>
        <dbReference type="Proteomes" id="UP001431209"/>
    </source>
</evidence>
<dbReference type="Pfam" id="PF15024">
    <property type="entry name" value="Glyco_transf_18"/>
    <property type="match status" value="1"/>
</dbReference>
<dbReference type="GO" id="GO:0030144">
    <property type="term" value="F:alpha-1,6-mannosylglycoprotein 6-beta-N-acetylglucosaminyltransferase activity"/>
    <property type="evidence" value="ECO:0007669"/>
    <property type="project" value="InterPro"/>
</dbReference>
<name>A0AAW2ZMX8_9EUKA</name>
<keyword evidence="4" id="KW-1185">Reference proteome</keyword>
<organism evidence="3 4">
    <name type="scientific">Acrasis kona</name>
    <dbReference type="NCBI Taxonomy" id="1008807"/>
    <lineage>
        <taxon>Eukaryota</taxon>
        <taxon>Discoba</taxon>
        <taxon>Heterolobosea</taxon>
        <taxon>Tetramitia</taxon>
        <taxon>Eutetramitia</taxon>
        <taxon>Acrasidae</taxon>
        <taxon>Acrasis</taxon>
    </lineage>
</organism>
<evidence type="ECO:0000313" key="3">
    <source>
        <dbReference type="EMBL" id="KAL0490516.1"/>
    </source>
</evidence>
<accession>A0AAW2ZMX8</accession>
<dbReference type="InterPro" id="IPR026116">
    <property type="entry name" value="GT18_cat"/>
</dbReference>
<keyword evidence="1" id="KW-0472">Membrane</keyword>
<feature type="transmembrane region" description="Helical" evidence="1">
    <location>
        <begin position="9"/>
        <end position="31"/>
    </location>
</feature>
<gene>
    <name evidence="3" type="ORF">AKO1_003005</name>
</gene>
<proteinExistence type="predicted"/>
<reference evidence="3 4" key="1">
    <citation type="submission" date="2024-03" db="EMBL/GenBank/DDBJ databases">
        <title>The Acrasis kona genome and developmental transcriptomes reveal deep origins of eukaryotic multicellular pathways.</title>
        <authorList>
            <person name="Sheikh S."/>
            <person name="Fu C.-J."/>
            <person name="Brown M.W."/>
            <person name="Baldauf S.L."/>
        </authorList>
    </citation>
    <scope>NUCLEOTIDE SEQUENCE [LARGE SCALE GENOMIC DNA]</scope>
    <source>
        <strain evidence="3 4">ATCC MYA-3509</strain>
    </source>
</reference>
<keyword evidence="1" id="KW-0812">Transmembrane</keyword>
<dbReference type="Proteomes" id="UP001431209">
    <property type="component" value="Unassembled WGS sequence"/>
</dbReference>
<dbReference type="AlphaFoldDB" id="A0AAW2ZMX8"/>
<evidence type="ECO:0000259" key="2">
    <source>
        <dbReference type="Pfam" id="PF15024"/>
    </source>
</evidence>
<keyword evidence="1" id="KW-1133">Transmembrane helix</keyword>
<protein>
    <submittedName>
        <fullName evidence="3">MGAT4C</fullName>
    </submittedName>
</protein>
<dbReference type="EMBL" id="JAOPGA020001692">
    <property type="protein sequence ID" value="KAL0490516.1"/>
    <property type="molecule type" value="Genomic_DNA"/>
</dbReference>
<evidence type="ECO:0000256" key="1">
    <source>
        <dbReference type="SAM" id="Phobius"/>
    </source>
</evidence>
<comment type="caution">
    <text evidence="3">The sequence shown here is derived from an EMBL/GenBank/DDBJ whole genome shotgun (WGS) entry which is preliminary data.</text>
</comment>
<sequence length="463" mass="53138">MITKKGSSITVLVVVLVIATLTLNIFVHVTLVRRPSNHESEPQQFSFKLRPSSSDNQEDIHIAIGMTTIRRPNDEDYLLKTLDSIRRQQEQSSKASTLTTYILHTRTTEHKILKQAKNQYKDYAPFHFYEQNLYNDAIWKAGKVKGRVREMRPEDLQQNIDSSAVVDIVNKDFCKKHPNGYLMIMEDDFELCPFALEHLYRSVYAAQHLYFGNFTGLRVSYGFNGIILHCFDLPRIKDHLYNDMTAGPPDDMLGNFMTKISPEGKAYFSPERSLAVYRHNIMKHIGDVSVVFYNYKPQRVFPGCYDSLYFGGLGNQERYNYPVCKDKEFSPCSHPQMGGSILTSHRGIAEYDSEYNMDDGLMDEMKIVKGNPNQDCNEVCASVNMKCAKPLFHFVNTCRAMSKYFSCNECIPHLFWEFIDIGRSPAYDSSRRICFISHIVGEMKCSGKHASLTRICPCGKVKL</sequence>